<dbReference type="AlphaFoldDB" id="A0A7X3MGB4"/>
<keyword evidence="1" id="KW-0489">Methyltransferase</keyword>
<dbReference type="GO" id="GO:0032259">
    <property type="term" value="P:methylation"/>
    <property type="evidence" value="ECO:0007669"/>
    <property type="project" value="UniProtKB-KW"/>
</dbReference>
<reference evidence="1 2" key="1">
    <citation type="submission" date="2019-12" db="EMBL/GenBank/DDBJ databases">
        <title>Sporaefaciens musculi gen. nov., sp. nov., a novel bacterium isolated from the caecum of an obese mouse.</title>
        <authorList>
            <person name="Rasmussen T.S."/>
            <person name="Streidl T."/>
            <person name="Hitch T.C.A."/>
            <person name="Wortmann E."/>
            <person name="Deptula P."/>
            <person name="Hansen M."/>
            <person name="Nielsen D.S."/>
            <person name="Clavel T."/>
            <person name="Vogensen F.K."/>
        </authorList>
    </citation>
    <scope>NUCLEOTIDE SEQUENCE [LARGE SCALE GENOMIC DNA]</scope>
    <source>
        <strain evidence="1 2">WCA-9-b2</strain>
    </source>
</reference>
<dbReference type="Gene3D" id="3.40.50.150">
    <property type="entry name" value="Vaccinia Virus protein VP39"/>
    <property type="match status" value="1"/>
</dbReference>
<keyword evidence="1" id="KW-0808">Transferase</keyword>
<dbReference type="InterPro" id="IPR008884">
    <property type="entry name" value="TylF_MeTrfase"/>
</dbReference>
<sequence length="186" mass="21506">MKGYAEWINSRNIEGNVAECGVFRGDSAKFINRYFPNRKLYLCDTFEGFDYGDLQYEKGENNQSFNQSKFADQSFFAETGVDFVMSKMIYPEKVVIKKGYFPESVLDVKDRFCFVNLDMDLYIPMLNGLRFFGDKMVYNGCILLHDYFSDVFTGVRQAVDMFEQERGINIIKTPIGDGCSMALIRN</sequence>
<name>A0A7X3MGB4_9FIRM</name>
<dbReference type="PANTHER" id="PTHR40036">
    <property type="entry name" value="MACROCIN O-METHYLTRANSFERASE"/>
    <property type="match status" value="1"/>
</dbReference>
<dbReference type="GO" id="GO:0008168">
    <property type="term" value="F:methyltransferase activity"/>
    <property type="evidence" value="ECO:0007669"/>
    <property type="project" value="UniProtKB-KW"/>
</dbReference>
<dbReference type="Pfam" id="PF05711">
    <property type="entry name" value="TylF"/>
    <property type="match status" value="1"/>
</dbReference>
<dbReference type="EMBL" id="WUQX01000001">
    <property type="protein sequence ID" value="MXP75869.1"/>
    <property type="molecule type" value="Genomic_DNA"/>
</dbReference>
<keyword evidence="2" id="KW-1185">Reference proteome</keyword>
<evidence type="ECO:0000313" key="2">
    <source>
        <dbReference type="Proteomes" id="UP000460412"/>
    </source>
</evidence>
<evidence type="ECO:0000313" key="1">
    <source>
        <dbReference type="EMBL" id="MXP75869.1"/>
    </source>
</evidence>
<comment type="caution">
    <text evidence="1">The sequence shown here is derived from an EMBL/GenBank/DDBJ whole genome shotgun (WGS) entry which is preliminary data.</text>
</comment>
<protein>
    <submittedName>
        <fullName evidence="1">Methyltransferase</fullName>
    </submittedName>
</protein>
<dbReference type="PANTHER" id="PTHR40036:SF1">
    <property type="entry name" value="MACROCIN O-METHYLTRANSFERASE"/>
    <property type="match status" value="1"/>
</dbReference>
<accession>A0A7X3MGB4</accession>
<proteinExistence type="predicted"/>
<organism evidence="1 2">
    <name type="scientific">Sporofaciens musculi</name>
    <dbReference type="NCBI Taxonomy" id="2681861"/>
    <lineage>
        <taxon>Bacteria</taxon>
        <taxon>Bacillati</taxon>
        <taxon>Bacillota</taxon>
        <taxon>Clostridia</taxon>
        <taxon>Lachnospirales</taxon>
        <taxon>Lachnospiraceae</taxon>
        <taxon>Sporofaciens</taxon>
    </lineage>
</organism>
<dbReference type="Proteomes" id="UP000460412">
    <property type="component" value="Unassembled WGS sequence"/>
</dbReference>
<dbReference type="InterPro" id="IPR029063">
    <property type="entry name" value="SAM-dependent_MTases_sf"/>
</dbReference>
<gene>
    <name evidence="1" type="ORF">GN277_10890</name>
</gene>